<dbReference type="PANTHER" id="PTHR43818:SF11">
    <property type="entry name" value="BCDNA.GH03377"/>
    <property type="match status" value="1"/>
</dbReference>
<protein>
    <submittedName>
        <fullName evidence="4">Oxidoreductase</fullName>
    </submittedName>
</protein>
<dbReference type="Pfam" id="PF22725">
    <property type="entry name" value="GFO_IDH_MocA_C3"/>
    <property type="match status" value="1"/>
</dbReference>
<dbReference type="Proteomes" id="UP000015525">
    <property type="component" value="Unassembled WGS sequence"/>
</dbReference>
<evidence type="ECO:0000259" key="3">
    <source>
        <dbReference type="Pfam" id="PF22725"/>
    </source>
</evidence>
<dbReference type="InterPro" id="IPR050463">
    <property type="entry name" value="Gfo/Idh/MocA_oxidrdct_glycsds"/>
</dbReference>
<reference evidence="4 5" key="1">
    <citation type="journal article" date="2013" name="Genome Announc.">
        <title>Draft Genome Sequence of Sphingobium quisquiliarum Strain P25T, a Novel Hexachlorocyclohexane (HCH)-Degrading Bacterium Isolated from an HCH Dumpsite.</title>
        <authorList>
            <person name="Kumar Singh A."/>
            <person name="Sangwan N."/>
            <person name="Sharma A."/>
            <person name="Gupta V."/>
            <person name="Khurana J.P."/>
            <person name="Lal R."/>
        </authorList>
    </citation>
    <scope>NUCLEOTIDE SEQUENCE [LARGE SCALE GENOMIC DNA]</scope>
    <source>
        <strain evidence="4 5">P25</strain>
    </source>
</reference>
<gene>
    <name evidence="4" type="ORF">L288_11815</name>
</gene>
<dbReference type="InterPro" id="IPR036291">
    <property type="entry name" value="NAD(P)-bd_dom_sf"/>
</dbReference>
<dbReference type="RefSeq" id="WP_021238608.1">
    <property type="nucleotide sequence ID" value="NZ_ATHO01000102.1"/>
</dbReference>
<dbReference type="SUPFAM" id="SSF51735">
    <property type="entry name" value="NAD(P)-binding Rossmann-fold domains"/>
    <property type="match status" value="1"/>
</dbReference>
<dbReference type="AlphaFoldDB" id="T0GZ44"/>
<dbReference type="GO" id="GO:0000166">
    <property type="term" value="F:nucleotide binding"/>
    <property type="evidence" value="ECO:0007669"/>
    <property type="project" value="InterPro"/>
</dbReference>
<proteinExistence type="predicted"/>
<dbReference type="GO" id="GO:0016491">
    <property type="term" value="F:oxidoreductase activity"/>
    <property type="evidence" value="ECO:0007669"/>
    <property type="project" value="UniProtKB-KW"/>
</dbReference>
<dbReference type="InterPro" id="IPR000683">
    <property type="entry name" value="Gfo/Idh/MocA-like_OxRdtase_N"/>
</dbReference>
<dbReference type="SUPFAM" id="SSF55347">
    <property type="entry name" value="Glyceraldehyde-3-phosphate dehydrogenase-like, C-terminal domain"/>
    <property type="match status" value="1"/>
</dbReference>
<evidence type="ECO:0000259" key="2">
    <source>
        <dbReference type="Pfam" id="PF01408"/>
    </source>
</evidence>
<organism evidence="4 5">
    <name type="scientific">Sphingobium quisquiliarum P25</name>
    <dbReference type="NCBI Taxonomy" id="1329909"/>
    <lineage>
        <taxon>Bacteria</taxon>
        <taxon>Pseudomonadati</taxon>
        <taxon>Pseudomonadota</taxon>
        <taxon>Alphaproteobacteria</taxon>
        <taxon>Sphingomonadales</taxon>
        <taxon>Sphingomonadaceae</taxon>
        <taxon>Sphingobium</taxon>
    </lineage>
</organism>
<feature type="domain" description="Gfo/Idh/MocA-like oxidoreductase N-terminal" evidence="2">
    <location>
        <begin position="19"/>
        <end position="135"/>
    </location>
</feature>
<name>T0GZ44_9SPHN</name>
<dbReference type="PANTHER" id="PTHR43818">
    <property type="entry name" value="BCDNA.GH03377"/>
    <property type="match status" value="1"/>
</dbReference>
<dbReference type="Gene3D" id="3.40.50.720">
    <property type="entry name" value="NAD(P)-binding Rossmann-like Domain"/>
    <property type="match status" value="1"/>
</dbReference>
<sequence>MSSVTAPARPAAPVETRPRIGFLGTGWIGRNRMEAMLATGRIEAAAIADALPGNAADAALLAPNAVQADTLDALLDQHLDGIVIATPSALHAQQSIRALESGLAVFCQKPLGRDAAEVRAVVDAARAADRLLGVDLSYRGTAGMRAIRERIQGGELGDVHAIDLTFHNAYGPDKPWFYDPRQSGGGCMMDLGVHLIDLALWTLDFPKVDSIDAVLFSKGQPLHDRTAQVEDYAVATLRLAGGRVARIACSWNLHAGQDAVIAADFFGSKAGAAFRNVGGSFYDFTAELFHGTARETLAMPGDPWGGWMAGQWAKRLARSARFDPECETLAQVAEVMDGIYAAAA</sequence>
<keyword evidence="5" id="KW-1185">Reference proteome</keyword>
<dbReference type="EMBL" id="ATHO01000102">
    <property type="protein sequence ID" value="EQB05997.1"/>
    <property type="molecule type" value="Genomic_DNA"/>
</dbReference>
<evidence type="ECO:0000313" key="4">
    <source>
        <dbReference type="EMBL" id="EQB05997.1"/>
    </source>
</evidence>
<dbReference type="Pfam" id="PF01408">
    <property type="entry name" value="GFO_IDH_MocA"/>
    <property type="match status" value="1"/>
</dbReference>
<feature type="domain" description="GFO/IDH/MocA-like oxidoreductase" evidence="3">
    <location>
        <begin position="144"/>
        <end position="270"/>
    </location>
</feature>
<accession>T0GZ44</accession>
<evidence type="ECO:0000256" key="1">
    <source>
        <dbReference type="ARBA" id="ARBA00023002"/>
    </source>
</evidence>
<comment type="caution">
    <text evidence="4">The sequence shown here is derived from an EMBL/GenBank/DDBJ whole genome shotgun (WGS) entry which is preliminary data.</text>
</comment>
<dbReference type="Gene3D" id="3.30.360.10">
    <property type="entry name" value="Dihydrodipicolinate Reductase, domain 2"/>
    <property type="match status" value="1"/>
</dbReference>
<dbReference type="PATRIC" id="fig|1329909.3.peg.2288"/>
<dbReference type="InterPro" id="IPR055170">
    <property type="entry name" value="GFO_IDH_MocA-like_dom"/>
</dbReference>
<keyword evidence="1" id="KW-0560">Oxidoreductase</keyword>
<evidence type="ECO:0000313" key="5">
    <source>
        <dbReference type="Proteomes" id="UP000015525"/>
    </source>
</evidence>